<dbReference type="AlphaFoldDB" id="A0A1V6YTU4"/>
<evidence type="ECO:0000313" key="2">
    <source>
        <dbReference type="Proteomes" id="UP000191691"/>
    </source>
</evidence>
<sequence>MACISLVPEGIEGNRYAPSISGVFTWVFPYTQSSSGVIPPGTDICAYWIKNKREKLPSHSFLQMNQYGPWELTNADDMKEFAGIALAIMLEADS</sequence>
<name>A0A1V6YTU4_PENNA</name>
<protein>
    <submittedName>
        <fullName evidence="1">Uncharacterized protein</fullName>
    </submittedName>
</protein>
<evidence type="ECO:0000313" key="1">
    <source>
        <dbReference type="EMBL" id="OQE90708.1"/>
    </source>
</evidence>
<comment type="caution">
    <text evidence="1">The sequence shown here is derived from an EMBL/GenBank/DDBJ whole genome shotgun (WGS) entry which is preliminary data.</text>
</comment>
<keyword evidence="2" id="KW-1185">Reference proteome</keyword>
<dbReference type="Proteomes" id="UP000191691">
    <property type="component" value="Unassembled WGS sequence"/>
</dbReference>
<proteinExistence type="predicted"/>
<organism evidence="1 2">
    <name type="scientific">Penicillium nalgiovense</name>
    <dbReference type="NCBI Taxonomy" id="60175"/>
    <lineage>
        <taxon>Eukaryota</taxon>
        <taxon>Fungi</taxon>
        <taxon>Dikarya</taxon>
        <taxon>Ascomycota</taxon>
        <taxon>Pezizomycotina</taxon>
        <taxon>Eurotiomycetes</taxon>
        <taxon>Eurotiomycetidae</taxon>
        <taxon>Eurotiales</taxon>
        <taxon>Aspergillaceae</taxon>
        <taxon>Penicillium</taxon>
    </lineage>
</organism>
<dbReference type="EMBL" id="MOOB01000011">
    <property type="protein sequence ID" value="OQE90708.1"/>
    <property type="molecule type" value="Genomic_DNA"/>
</dbReference>
<reference evidence="2" key="1">
    <citation type="journal article" date="2017" name="Nat. Microbiol.">
        <title>Global analysis of biosynthetic gene clusters reveals vast potential of secondary metabolite production in Penicillium species.</title>
        <authorList>
            <person name="Nielsen J.C."/>
            <person name="Grijseels S."/>
            <person name="Prigent S."/>
            <person name="Ji B."/>
            <person name="Dainat J."/>
            <person name="Nielsen K.F."/>
            <person name="Frisvad J.C."/>
            <person name="Workman M."/>
            <person name="Nielsen J."/>
        </authorList>
    </citation>
    <scope>NUCLEOTIDE SEQUENCE [LARGE SCALE GENOMIC DNA]</scope>
    <source>
        <strain evidence="2">IBT 13039</strain>
    </source>
</reference>
<gene>
    <name evidence="1" type="ORF">PENNAL_c0011G02137</name>
</gene>
<dbReference type="STRING" id="60175.A0A1V6YTU4"/>
<accession>A0A1V6YTU4</accession>